<dbReference type="InterPro" id="IPR013078">
    <property type="entry name" value="His_Pase_superF_clade-1"/>
</dbReference>
<dbReference type="AlphaFoldDB" id="A0A0M6Y3U6"/>
<evidence type="ECO:0000313" key="1">
    <source>
        <dbReference type="EMBL" id="CTQ44364.1"/>
    </source>
</evidence>
<gene>
    <name evidence="1" type="ORF">LAL4801_02807</name>
</gene>
<dbReference type="Pfam" id="PF00300">
    <property type="entry name" value="His_Phos_1"/>
    <property type="match status" value="1"/>
</dbReference>
<name>A0A0M6Y3U6_9HYPH</name>
<dbReference type="OrthoDB" id="34197at2"/>
<organism evidence="1 2">
    <name type="scientific">Roseibium aggregatum</name>
    <dbReference type="NCBI Taxonomy" id="187304"/>
    <lineage>
        <taxon>Bacteria</taxon>
        <taxon>Pseudomonadati</taxon>
        <taxon>Pseudomonadota</taxon>
        <taxon>Alphaproteobacteria</taxon>
        <taxon>Hyphomicrobiales</taxon>
        <taxon>Stappiaceae</taxon>
        <taxon>Roseibium</taxon>
    </lineage>
</organism>
<proteinExistence type="predicted"/>
<dbReference type="EMBL" id="CXST01000002">
    <property type="protein sequence ID" value="CTQ44364.1"/>
    <property type="molecule type" value="Genomic_DNA"/>
</dbReference>
<dbReference type="Proteomes" id="UP000048926">
    <property type="component" value="Unassembled WGS sequence"/>
</dbReference>
<reference evidence="2" key="1">
    <citation type="submission" date="2015-07" db="EMBL/GenBank/DDBJ databases">
        <authorList>
            <person name="Rodrigo-Torres Lidia"/>
            <person name="Arahal R.David."/>
        </authorList>
    </citation>
    <scope>NUCLEOTIDE SEQUENCE [LARGE SCALE GENOMIC DNA]</scope>
    <source>
        <strain evidence="2">CECT 4801</strain>
    </source>
</reference>
<dbReference type="Gene3D" id="3.40.50.1240">
    <property type="entry name" value="Phosphoglycerate mutase-like"/>
    <property type="match status" value="1"/>
</dbReference>
<accession>A0A0M6Y3U6</accession>
<dbReference type="RefSeq" id="WP_055657150.1">
    <property type="nucleotide sequence ID" value="NZ_CXST01000002.1"/>
</dbReference>
<evidence type="ECO:0000313" key="2">
    <source>
        <dbReference type="Proteomes" id="UP000048926"/>
    </source>
</evidence>
<dbReference type="SUPFAM" id="SSF53254">
    <property type="entry name" value="Phosphoglycerate mutase-like"/>
    <property type="match status" value="1"/>
</dbReference>
<dbReference type="InterPro" id="IPR029033">
    <property type="entry name" value="His_PPase_superfam"/>
</dbReference>
<protein>
    <submittedName>
        <fullName evidence="1">Alpha-ribazole phosphatase</fullName>
    </submittedName>
</protein>
<sequence length="192" mass="21755">MTWCAYLTHPEVLIDPDVPVPEWGLSDTGRERAAKATVLPFAKDIRQVISSAEKKALDTAQVFSGRLRVFQRSLPFLHENDRSATGFLPPEEFEQTADLFFADPHHSVRGWERAIDAQDRIVNGVKSALRHIPEEDPVLFVGHGAVGTLLMCHLMAAPISRHHDQRRCGSWYRFEKSWLMSQAGRNLAWTVL</sequence>
<keyword evidence="2" id="KW-1185">Reference proteome</keyword>
<dbReference type="STRING" id="187304.B0E33_09235"/>